<dbReference type="EMBL" id="CAXLJM020000046">
    <property type="protein sequence ID" value="CAL8111160.1"/>
    <property type="molecule type" value="Genomic_DNA"/>
</dbReference>
<gene>
    <name evidence="5" type="ORF">ODALV1_LOCUS14784</name>
</gene>
<dbReference type="InterPro" id="IPR038765">
    <property type="entry name" value="Papain-like_cys_pep_sf"/>
</dbReference>
<dbReference type="InterPro" id="IPR000668">
    <property type="entry name" value="Peptidase_C1A_C"/>
</dbReference>
<dbReference type="SUPFAM" id="SSF54001">
    <property type="entry name" value="Cysteine proteinases"/>
    <property type="match status" value="1"/>
</dbReference>
<dbReference type="PANTHER" id="PTHR12411">
    <property type="entry name" value="CYSTEINE PROTEASE FAMILY C1-RELATED"/>
    <property type="match status" value="1"/>
</dbReference>
<feature type="chain" id="PRO_5045787960" description="Cathepsin L" evidence="2">
    <location>
        <begin position="22"/>
        <end position="382"/>
    </location>
</feature>
<dbReference type="InterPro" id="IPR039417">
    <property type="entry name" value="Peptidase_C1A_papain-like"/>
</dbReference>
<dbReference type="InterPro" id="IPR013201">
    <property type="entry name" value="Prot_inhib_I29"/>
</dbReference>
<evidence type="ECO:0008006" key="7">
    <source>
        <dbReference type="Google" id="ProtNLM"/>
    </source>
</evidence>
<dbReference type="InterPro" id="IPR013128">
    <property type="entry name" value="Peptidase_C1A"/>
</dbReference>
<evidence type="ECO:0000256" key="1">
    <source>
        <dbReference type="ARBA" id="ARBA00008455"/>
    </source>
</evidence>
<comment type="similarity">
    <text evidence="1">Belongs to the peptidase C1 family.</text>
</comment>
<evidence type="ECO:0000259" key="4">
    <source>
        <dbReference type="SMART" id="SM00848"/>
    </source>
</evidence>
<dbReference type="Pfam" id="PF00112">
    <property type="entry name" value="Peptidase_C1"/>
    <property type="match status" value="1"/>
</dbReference>
<feature type="domain" description="Cathepsin propeptide inhibitor" evidence="4">
    <location>
        <begin position="71"/>
        <end position="134"/>
    </location>
</feature>
<proteinExistence type="inferred from homology"/>
<dbReference type="CDD" id="cd02248">
    <property type="entry name" value="Peptidase_C1A"/>
    <property type="match status" value="1"/>
</dbReference>
<evidence type="ECO:0000313" key="6">
    <source>
        <dbReference type="Proteomes" id="UP001642540"/>
    </source>
</evidence>
<name>A0ABP1QWL5_9HEXA</name>
<evidence type="ECO:0000256" key="2">
    <source>
        <dbReference type="SAM" id="SignalP"/>
    </source>
</evidence>
<comment type="caution">
    <text evidence="5">The sequence shown here is derived from an EMBL/GenBank/DDBJ whole genome shotgun (WGS) entry which is preliminary data.</text>
</comment>
<dbReference type="Proteomes" id="UP001642540">
    <property type="component" value="Unassembled WGS sequence"/>
</dbReference>
<accession>A0ABP1QWL5</accession>
<feature type="domain" description="Peptidase C1A papain C-terminal" evidence="3">
    <location>
        <begin position="166"/>
        <end position="381"/>
    </location>
</feature>
<dbReference type="SMART" id="SM00848">
    <property type="entry name" value="Inhibitor_I29"/>
    <property type="match status" value="1"/>
</dbReference>
<keyword evidence="2" id="KW-0732">Signal</keyword>
<evidence type="ECO:0000259" key="3">
    <source>
        <dbReference type="SMART" id="SM00645"/>
    </source>
</evidence>
<dbReference type="Gene3D" id="3.90.70.10">
    <property type="entry name" value="Cysteine proteinases"/>
    <property type="match status" value="1"/>
</dbReference>
<reference evidence="5 6" key="1">
    <citation type="submission" date="2024-08" db="EMBL/GenBank/DDBJ databases">
        <authorList>
            <person name="Cucini C."/>
            <person name="Frati F."/>
        </authorList>
    </citation>
    <scope>NUCLEOTIDE SEQUENCE [LARGE SCALE GENOMIC DNA]</scope>
</reference>
<keyword evidence="6" id="KW-1185">Reference proteome</keyword>
<dbReference type="Pfam" id="PF08246">
    <property type="entry name" value="Inhibitor_I29"/>
    <property type="match status" value="1"/>
</dbReference>
<dbReference type="InterPro" id="IPR025660">
    <property type="entry name" value="Pept_his_AS"/>
</dbReference>
<feature type="signal peptide" evidence="2">
    <location>
        <begin position="1"/>
        <end position="21"/>
    </location>
</feature>
<dbReference type="PROSITE" id="PS00639">
    <property type="entry name" value="THIOL_PROTEASE_HIS"/>
    <property type="match status" value="1"/>
</dbReference>
<organism evidence="5 6">
    <name type="scientific">Orchesella dallaii</name>
    <dbReference type="NCBI Taxonomy" id="48710"/>
    <lineage>
        <taxon>Eukaryota</taxon>
        <taxon>Metazoa</taxon>
        <taxon>Ecdysozoa</taxon>
        <taxon>Arthropoda</taxon>
        <taxon>Hexapoda</taxon>
        <taxon>Collembola</taxon>
        <taxon>Entomobryomorpha</taxon>
        <taxon>Entomobryoidea</taxon>
        <taxon>Orchesellidae</taxon>
        <taxon>Orchesellinae</taxon>
        <taxon>Orchesella</taxon>
    </lineage>
</organism>
<protein>
    <recommendedName>
        <fullName evidence="7">Cathepsin L</fullName>
    </recommendedName>
</protein>
<dbReference type="SMART" id="SM00645">
    <property type="entry name" value="Pept_C1"/>
    <property type="match status" value="1"/>
</dbReference>
<sequence length="382" mass="43781">MENILGIVFLYASLLLSFVSSEFHIDIDDILNSDFTLFPNQTVFHQTNFEDQTLEHFIRLLEDEDLLESAYSSYKFKFGEKKVLSAHGPFNRRIHVFKDNLIEIFHHNLRTRMRTFSSYEMGVNGFADMSIDEFREEKLGLVINEDFLPHDYLHIAKNTSSNSPSPPKKFDWRDFGIISGVNDQMGCGACVMFAITNVLQGVHAIKNNKEIVDLSEQHILDCAIKENGYVKNKGCEGNTYPDTFQFAIDHGLTHEHLYPYSGVQGDCKKNMQPITRMKSYERINASPEDLKTAVHYYGPAAMGIYVYRGFMLYKSGIYEGCFPGSQIGGHAMAVVGYNDEEKQKYYVLKNQWGEDWGEKGFARYTSTDPRCGMEKLAYTLHI</sequence>
<evidence type="ECO:0000313" key="5">
    <source>
        <dbReference type="EMBL" id="CAL8111160.1"/>
    </source>
</evidence>